<dbReference type="InterPro" id="IPR027417">
    <property type="entry name" value="P-loop_NTPase"/>
</dbReference>
<evidence type="ECO:0000256" key="3">
    <source>
        <dbReference type="ARBA" id="ARBA00022490"/>
    </source>
</evidence>
<keyword evidence="5 17" id="KW-0597">Phosphoprotein</keyword>
<dbReference type="GO" id="GO:0006355">
    <property type="term" value="P:regulation of DNA-templated transcription"/>
    <property type="evidence" value="ECO:0007669"/>
    <property type="project" value="InterPro"/>
</dbReference>
<evidence type="ECO:0000256" key="2">
    <source>
        <dbReference type="ARBA" id="ARBA00019059"/>
    </source>
</evidence>
<reference evidence="21" key="1">
    <citation type="submission" date="2018-08" db="EMBL/GenBank/DDBJ databases">
        <authorList>
            <person name="Jin W."/>
            <person name="Wang H."/>
            <person name="Yang Y."/>
            <person name="Li M."/>
            <person name="Liu J."/>
        </authorList>
    </citation>
    <scope>NUCLEOTIDE SEQUENCE</scope>
    <source>
        <strain evidence="21">AESS21</strain>
    </source>
</reference>
<feature type="region of interest" description="Disordered" evidence="18">
    <location>
        <begin position="407"/>
        <end position="437"/>
    </location>
</feature>
<dbReference type="SUPFAM" id="SSF52540">
    <property type="entry name" value="P-loop containing nucleoside triphosphate hydrolases"/>
    <property type="match status" value="1"/>
</dbReference>
<dbReference type="InterPro" id="IPR011006">
    <property type="entry name" value="CheY-like_superfamily"/>
</dbReference>
<evidence type="ECO:0000256" key="5">
    <source>
        <dbReference type="ARBA" id="ARBA00022553"/>
    </source>
</evidence>
<evidence type="ECO:0000256" key="16">
    <source>
        <dbReference type="ARBA" id="ARBA00043886"/>
    </source>
</evidence>
<evidence type="ECO:0000259" key="19">
    <source>
        <dbReference type="PROSITE" id="PS50045"/>
    </source>
</evidence>
<dbReference type="PROSITE" id="PS50110">
    <property type="entry name" value="RESPONSE_REGULATORY"/>
    <property type="match status" value="1"/>
</dbReference>
<comment type="caution">
    <text evidence="21">The sequence shown here is derived from an EMBL/GenBank/DDBJ whole genome shotgun (WGS) entry which is preliminary data.</text>
</comment>
<dbReference type="InterPro" id="IPR025662">
    <property type="entry name" value="Sigma_54_int_dom_ATP-bd_1"/>
</dbReference>
<dbReference type="GO" id="GO:0000160">
    <property type="term" value="P:phosphorelay signal transduction system"/>
    <property type="evidence" value="ECO:0007669"/>
    <property type="project" value="UniProtKB-KW"/>
</dbReference>
<dbReference type="Proteomes" id="UP000705379">
    <property type="component" value="Unassembled WGS sequence"/>
</dbReference>
<dbReference type="GO" id="GO:0005524">
    <property type="term" value="F:ATP binding"/>
    <property type="evidence" value="ECO:0007669"/>
    <property type="project" value="UniProtKB-KW"/>
</dbReference>
<keyword evidence="11" id="KW-0010">Activator</keyword>
<dbReference type="Gene3D" id="3.40.50.300">
    <property type="entry name" value="P-loop containing nucleotide triphosphate hydrolases"/>
    <property type="match status" value="1"/>
</dbReference>
<dbReference type="Pfam" id="PF00158">
    <property type="entry name" value="Sigma54_activat"/>
    <property type="match status" value="1"/>
</dbReference>
<dbReference type="InterPro" id="IPR002197">
    <property type="entry name" value="HTH_Fis"/>
</dbReference>
<dbReference type="Pfam" id="PF25601">
    <property type="entry name" value="AAA_lid_14"/>
    <property type="match status" value="1"/>
</dbReference>
<evidence type="ECO:0000256" key="10">
    <source>
        <dbReference type="ARBA" id="ARBA00023125"/>
    </source>
</evidence>
<dbReference type="Pfam" id="PF00072">
    <property type="entry name" value="Response_reg"/>
    <property type="match status" value="1"/>
</dbReference>
<dbReference type="SUPFAM" id="SSF52172">
    <property type="entry name" value="CheY-like"/>
    <property type="match status" value="1"/>
</dbReference>
<evidence type="ECO:0000256" key="7">
    <source>
        <dbReference type="ARBA" id="ARBA00022840"/>
    </source>
</evidence>
<organism evidence="21 22">
    <name type="scientific">Roseibium polysiphoniae</name>
    <dbReference type="NCBI Taxonomy" id="2571221"/>
    <lineage>
        <taxon>Bacteria</taxon>
        <taxon>Pseudomonadati</taxon>
        <taxon>Pseudomonadota</taxon>
        <taxon>Alphaproteobacteria</taxon>
        <taxon>Hyphomicrobiales</taxon>
        <taxon>Stappiaceae</taxon>
        <taxon>Roseibium</taxon>
    </lineage>
</organism>
<feature type="domain" description="Response regulatory" evidence="20">
    <location>
        <begin position="7"/>
        <end position="124"/>
    </location>
</feature>
<gene>
    <name evidence="21" type="ORF">DYI23_12285</name>
</gene>
<dbReference type="EMBL" id="QTKU01000002">
    <property type="protein sequence ID" value="MBS8261001.1"/>
    <property type="molecule type" value="Genomic_DNA"/>
</dbReference>
<comment type="subcellular location">
    <subcellularLocation>
        <location evidence="1">Cytoplasm</location>
    </subcellularLocation>
</comment>
<feature type="compositionally biased region" description="Low complexity" evidence="18">
    <location>
        <begin position="407"/>
        <end position="434"/>
    </location>
</feature>
<dbReference type="Gene3D" id="1.10.10.60">
    <property type="entry name" value="Homeodomain-like"/>
    <property type="match status" value="1"/>
</dbReference>
<dbReference type="InterPro" id="IPR002078">
    <property type="entry name" value="Sigma_54_int"/>
</dbReference>
<proteinExistence type="predicted"/>
<keyword evidence="9" id="KW-0805">Transcription regulation</keyword>
<dbReference type="CDD" id="cd00156">
    <property type="entry name" value="REC"/>
    <property type="match status" value="1"/>
</dbReference>
<evidence type="ECO:0000256" key="13">
    <source>
        <dbReference type="ARBA" id="ARBA00023231"/>
    </source>
</evidence>
<feature type="domain" description="Sigma-54 factor interaction" evidence="19">
    <location>
        <begin position="149"/>
        <end position="379"/>
    </location>
</feature>
<keyword evidence="8" id="KW-0902">Two-component regulatory system</keyword>
<evidence type="ECO:0000313" key="21">
    <source>
        <dbReference type="EMBL" id="MBS8261001.1"/>
    </source>
</evidence>
<evidence type="ECO:0000256" key="11">
    <source>
        <dbReference type="ARBA" id="ARBA00023159"/>
    </source>
</evidence>
<dbReference type="InterPro" id="IPR058031">
    <property type="entry name" value="AAA_lid_NorR"/>
</dbReference>
<dbReference type="InterPro" id="IPR001789">
    <property type="entry name" value="Sig_transdc_resp-reg_receiver"/>
</dbReference>
<evidence type="ECO:0000256" key="8">
    <source>
        <dbReference type="ARBA" id="ARBA00023012"/>
    </source>
</evidence>
<dbReference type="Pfam" id="PF02954">
    <property type="entry name" value="HTH_8"/>
    <property type="match status" value="1"/>
</dbReference>
<dbReference type="PROSITE" id="PS00688">
    <property type="entry name" value="SIGMA54_INTERACT_3"/>
    <property type="match status" value="1"/>
</dbReference>
<comment type="function">
    <text evidence="16">Member of the two-component regulatory system NtrB/NtrC, which controls expression of the nitrogen-regulated (ntr) genes in response to nitrogen limitation. Phosphorylated NtrC binds directly to DNA and stimulates the formation of open promoter-sigma54-RNA polymerase complexes.</text>
</comment>
<dbReference type="SMART" id="SM00382">
    <property type="entry name" value="AAA"/>
    <property type="match status" value="1"/>
</dbReference>
<dbReference type="GO" id="GO:0005737">
    <property type="term" value="C:cytoplasm"/>
    <property type="evidence" value="ECO:0007669"/>
    <property type="project" value="UniProtKB-SubCell"/>
</dbReference>
<dbReference type="FunFam" id="3.40.50.300:FF:000006">
    <property type="entry name" value="DNA-binding transcriptional regulator NtrC"/>
    <property type="match status" value="1"/>
</dbReference>
<dbReference type="PROSITE" id="PS50045">
    <property type="entry name" value="SIGMA54_INTERACT_4"/>
    <property type="match status" value="1"/>
</dbReference>
<dbReference type="PANTHER" id="PTHR32071">
    <property type="entry name" value="TRANSCRIPTIONAL REGULATORY PROTEIN"/>
    <property type="match status" value="1"/>
</dbReference>
<evidence type="ECO:0000313" key="22">
    <source>
        <dbReference type="Proteomes" id="UP000705379"/>
    </source>
</evidence>
<dbReference type="InterPro" id="IPR025944">
    <property type="entry name" value="Sigma_54_int_dom_CS"/>
</dbReference>
<keyword evidence="4" id="KW-0678">Repressor</keyword>
<dbReference type="PROSITE" id="PS00676">
    <property type="entry name" value="SIGMA54_INTERACT_2"/>
    <property type="match status" value="1"/>
</dbReference>
<dbReference type="InterPro" id="IPR003593">
    <property type="entry name" value="AAA+_ATPase"/>
</dbReference>
<dbReference type="Gene3D" id="3.40.50.2300">
    <property type="match status" value="1"/>
</dbReference>
<reference evidence="21" key="2">
    <citation type="journal article" date="2021" name="Microorganisms">
        <title>Bacterial Dimethylsulfoniopropionate Biosynthesis in the East China Sea.</title>
        <authorList>
            <person name="Liu J."/>
            <person name="Zhang Y."/>
            <person name="Liu J."/>
            <person name="Zhong H."/>
            <person name="Williams B.T."/>
            <person name="Zheng Y."/>
            <person name="Curson A.R.J."/>
            <person name="Sun C."/>
            <person name="Sun H."/>
            <person name="Song D."/>
            <person name="Wagner Mackenzie B."/>
            <person name="Bermejo Martinez A."/>
            <person name="Todd J.D."/>
            <person name="Zhang X.H."/>
        </authorList>
    </citation>
    <scope>NUCLEOTIDE SEQUENCE</scope>
    <source>
        <strain evidence="21">AESS21</strain>
    </source>
</reference>
<evidence type="ECO:0000256" key="12">
    <source>
        <dbReference type="ARBA" id="ARBA00023163"/>
    </source>
</evidence>
<dbReference type="InterPro" id="IPR025943">
    <property type="entry name" value="Sigma_54_int_dom_ATP-bd_2"/>
</dbReference>
<dbReference type="PROSITE" id="PS00675">
    <property type="entry name" value="SIGMA54_INTERACT_1"/>
    <property type="match status" value="1"/>
</dbReference>
<dbReference type="SUPFAM" id="SSF46689">
    <property type="entry name" value="Homeodomain-like"/>
    <property type="match status" value="1"/>
</dbReference>
<protein>
    <recommendedName>
        <fullName evidence="2">DNA-binding transcriptional regulator NtrC</fullName>
    </recommendedName>
    <alternativeName>
        <fullName evidence="14">Nitrogen regulation protein NR(I)</fullName>
    </alternativeName>
    <alternativeName>
        <fullName evidence="15">Nitrogen regulator I</fullName>
    </alternativeName>
</protein>
<dbReference type="PRINTS" id="PR01590">
    <property type="entry name" value="HTHFIS"/>
</dbReference>
<evidence type="ECO:0000256" key="9">
    <source>
        <dbReference type="ARBA" id="ARBA00023015"/>
    </source>
</evidence>
<dbReference type="AlphaFoldDB" id="A0A944CEZ6"/>
<keyword evidence="10" id="KW-0238">DNA-binding</keyword>
<sequence length="530" mass="57443">MQSNSGKILIVDDDPIQRRLLQEAVQKFGHKVKLAENGAEAVRILTGPEGADVDLVILDMVMPELDGIGVLTKIRGQKISIPVIVQTAHGGIDAVVSAMNAGAQDFVVKPVGPERLDVSIRNLLKTSALEGEITRFRKQASGTLTFSDIITHSPAMERVINLGKRAASSNIPILIEGESGVGKELIASAIQGSGDRKSKPLVTVNCGAIPDNLVESILFGHEKGAFTGAVDKHVGKFQEAHGGTLFLDEVGELPPEVQVKLLRAIQENEIDPIGAKRPVKVDFRLISATNRRLIDQVKESAFREDLYYRLNVFPIWIPPLRDRPEDIPALTRHFLARFAAEERKPHVASITPDALAMLQAYNWPGNIRQLENTVFRAVVLCDGASLTADDFPQVAAAIDHNPQMASRSSMSAHAAPMSAAAAAAPTPSAGSQASDTALPNHDQVEQTHSAASHDAFRHAAPFGFMRSLDNDGHVRKLVDVEEELIRTAINHYSGRMTEVAKRLGIGRSTLYRKLKEYGLEDQDGNKDAAA</sequence>
<evidence type="ECO:0000256" key="4">
    <source>
        <dbReference type="ARBA" id="ARBA00022491"/>
    </source>
</evidence>
<dbReference type="CDD" id="cd00009">
    <property type="entry name" value="AAA"/>
    <property type="match status" value="1"/>
</dbReference>
<evidence type="ECO:0000256" key="1">
    <source>
        <dbReference type="ARBA" id="ARBA00004496"/>
    </source>
</evidence>
<feature type="modified residue" description="4-aspartylphosphate" evidence="17">
    <location>
        <position position="59"/>
    </location>
</feature>
<evidence type="ECO:0000256" key="17">
    <source>
        <dbReference type="PROSITE-ProRule" id="PRU00169"/>
    </source>
</evidence>
<evidence type="ECO:0000256" key="6">
    <source>
        <dbReference type="ARBA" id="ARBA00022741"/>
    </source>
</evidence>
<name>A0A944CEZ6_9HYPH</name>
<dbReference type="RefSeq" id="WP_213216413.1">
    <property type="nucleotide sequence ID" value="NZ_QTKU01000002.1"/>
</dbReference>
<evidence type="ECO:0000256" key="15">
    <source>
        <dbReference type="ARBA" id="ARBA00031910"/>
    </source>
</evidence>
<keyword evidence="3" id="KW-0963">Cytoplasm</keyword>
<keyword evidence="7" id="KW-0067">ATP-binding</keyword>
<keyword evidence="13" id="KW-0535">Nitrogen fixation</keyword>
<dbReference type="PANTHER" id="PTHR32071:SF95">
    <property type="entry name" value="DNA-BINDING TRANSCRIPTIONAL REGULATOR NTRC"/>
    <property type="match status" value="1"/>
</dbReference>
<keyword evidence="12" id="KW-0804">Transcription</keyword>
<evidence type="ECO:0000256" key="18">
    <source>
        <dbReference type="SAM" id="MobiDB-lite"/>
    </source>
</evidence>
<keyword evidence="6" id="KW-0547">Nucleotide-binding</keyword>
<dbReference type="SMART" id="SM00448">
    <property type="entry name" value="REC"/>
    <property type="match status" value="1"/>
</dbReference>
<evidence type="ECO:0000259" key="20">
    <source>
        <dbReference type="PROSITE" id="PS50110"/>
    </source>
</evidence>
<dbReference type="Gene3D" id="1.10.8.60">
    <property type="match status" value="1"/>
</dbReference>
<evidence type="ECO:0000256" key="14">
    <source>
        <dbReference type="ARBA" id="ARBA00029881"/>
    </source>
</evidence>
<dbReference type="GO" id="GO:0043565">
    <property type="term" value="F:sequence-specific DNA binding"/>
    <property type="evidence" value="ECO:0007669"/>
    <property type="project" value="InterPro"/>
</dbReference>
<accession>A0A944CEZ6</accession>
<dbReference type="InterPro" id="IPR009057">
    <property type="entry name" value="Homeodomain-like_sf"/>
</dbReference>